<keyword evidence="2" id="KW-0472">Membrane</keyword>
<evidence type="ECO:0000313" key="5">
    <source>
        <dbReference type="Proteomes" id="UP000813824"/>
    </source>
</evidence>
<gene>
    <name evidence="4" type="ORF">BXZ70DRAFT_911139</name>
</gene>
<feature type="compositionally biased region" description="Low complexity" evidence="1">
    <location>
        <begin position="51"/>
        <end position="60"/>
    </location>
</feature>
<sequence length="1108" mass="124908">MPSHAYVPKKKKTNSIVHVTDHRIRADGTSRTKSVVAPPKKPTPSPDPPSRSRSSTPTARRTPRPDTDQSADPPPPSFFHQIDDEDLSHLYTSQGKSSTDFMHDWMLRRTKYLQAIVSTENMNGSSAPKCSTCGAAALYRCKDCYSTLNYCAHCCRVAHGASPLHRLHRWTGTSFQRSMACQEELGIVLYFGHQGKPCPMYQEEHYCDCAPQPNTPHGFSPLGVDLAASRGAEQGSGGPADEPSNEDETFFSHINPEAAHFIYRKSHDPSLNPLLCVVHTNGIHYVRARFCVCSDAPPSDIQVLSAGLYPSTQIKVETVFSQAVLNEFLLAKLECHVTANSFYSMLRRQTSPAFPDILPDRYRELLRCSRQWSWLKLQKWSGAAFDDPEGQSPAPGGLVSFCAACPQPGKNLPQEWQREPDQWRFQIRLIQDGNFKAEHLLYKSLGSDVRLSDGQGFMVTSAPFKSHVNATQHMPVPVSTCQEHRAVNNTSLARKNLASSGIGAVACVRHGCFVPHSVVDFQKGERQSHMDYAFVNAVMYFKGTLLTVMLFYDVACQYYKNFHSRMKSYADLSLPFGTAILWLIGMFHIHGHQDACFVRHAPTFMTGAADIDGEIIETLWVSLNDASGSHRSMGTAHRQESIDLLMNDSNWKKLIRIMISLRRKHRKAVEGSLDHGEAVATMIAGSRAVRDHRESWDLQATKAIQAREEDMKYIDQMKIFDMDKKTVPTQKEIRLRLTQEERGDDVGHADWLVQGLQIQEQQLAVQKIVRELGLHPTLDALTALAAKRNRLQNLIDKFQQSSLQFLPDEIDISLAQPISVDAEWDVIDDLDGNPTANVVRRDQSDYPENQIVNLPSSLSSIPSFPELKVLQKKELDLRIAQAYDALNELRLNIAHRSFLYRTAVRLASSYGANTRARQLIQGVSNAVAKAARQYCQAFEAIQLLQSGTPDERCDIFRKLDKSDLKSDTTALEFNARGTRHSKLSWIWSVDEGLQSPAEMLEVTRVNYLRAQARKARWEEERCMVSSEIEWVGLFFKTQSKLWQGRGEKGLGPGFQEYVRRKSDMWHSFQIMAERTARLMKDDAASIESKYAAEHPPLQAVDERDEDEV</sequence>
<evidence type="ECO:0000256" key="1">
    <source>
        <dbReference type="SAM" id="MobiDB-lite"/>
    </source>
</evidence>
<dbReference type="OrthoDB" id="3214502at2759"/>
<feature type="compositionally biased region" description="Basic and acidic residues" evidence="1">
    <location>
        <begin position="19"/>
        <end position="30"/>
    </location>
</feature>
<accession>A0A8K0UDR0</accession>
<dbReference type="AlphaFoldDB" id="A0A8K0UDR0"/>
<feature type="region of interest" description="Disordered" evidence="1">
    <location>
        <begin position="1089"/>
        <end position="1108"/>
    </location>
</feature>
<comment type="caution">
    <text evidence="4">The sequence shown here is derived from an EMBL/GenBank/DDBJ whole genome shotgun (WGS) entry which is preliminary data.</text>
</comment>
<organism evidence="4 5">
    <name type="scientific">Cristinia sonorae</name>
    <dbReference type="NCBI Taxonomy" id="1940300"/>
    <lineage>
        <taxon>Eukaryota</taxon>
        <taxon>Fungi</taxon>
        <taxon>Dikarya</taxon>
        <taxon>Basidiomycota</taxon>
        <taxon>Agaricomycotina</taxon>
        <taxon>Agaricomycetes</taxon>
        <taxon>Agaricomycetidae</taxon>
        <taxon>Agaricales</taxon>
        <taxon>Pleurotineae</taxon>
        <taxon>Stephanosporaceae</taxon>
        <taxon>Cristinia</taxon>
    </lineage>
</organism>
<feature type="region of interest" description="Disordered" evidence="1">
    <location>
        <begin position="1"/>
        <end position="82"/>
    </location>
</feature>
<dbReference type="PANTHER" id="PTHR33096:SF1">
    <property type="entry name" value="CXC1-LIKE CYSTEINE CLUSTER ASSOCIATED WITH KDZ TRANSPOSASES DOMAIN-CONTAINING PROTEIN"/>
    <property type="match status" value="1"/>
</dbReference>
<dbReference type="EMBL" id="JAEVFJ010000058">
    <property type="protein sequence ID" value="KAH8078712.1"/>
    <property type="molecule type" value="Genomic_DNA"/>
</dbReference>
<dbReference type="InterPro" id="IPR040521">
    <property type="entry name" value="KDZ"/>
</dbReference>
<dbReference type="PANTHER" id="PTHR33096">
    <property type="entry name" value="CXC2 DOMAIN-CONTAINING PROTEIN"/>
    <property type="match status" value="1"/>
</dbReference>
<protein>
    <recommendedName>
        <fullName evidence="3">CxC2-like cysteine cluster KDZ transposase-associated domain-containing protein</fullName>
    </recommendedName>
</protein>
<name>A0A8K0UDR0_9AGAR</name>
<keyword evidence="2" id="KW-0812">Transmembrane</keyword>
<dbReference type="Proteomes" id="UP000813824">
    <property type="component" value="Unassembled WGS sequence"/>
</dbReference>
<dbReference type="InterPro" id="IPR041457">
    <property type="entry name" value="CxC2_KDZ-assoc"/>
</dbReference>
<proteinExistence type="predicted"/>
<keyword evidence="5" id="KW-1185">Reference proteome</keyword>
<feature type="transmembrane region" description="Helical" evidence="2">
    <location>
        <begin position="532"/>
        <end position="552"/>
    </location>
</feature>
<feature type="transmembrane region" description="Helical" evidence="2">
    <location>
        <begin position="572"/>
        <end position="589"/>
    </location>
</feature>
<dbReference type="CDD" id="cd19757">
    <property type="entry name" value="Bbox1"/>
    <property type="match status" value="1"/>
</dbReference>
<keyword evidence="2" id="KW-1133">Transmembrane helix</keyword>
<evidence type="ECO:0000259" key="3">
    <source>
        <dbReference type="Pfam" id="PF18803"/>
    </source>
</evidence>
<reference evidence="4" key="1">
    <citation type="journal article" date="2021" name="New Phytol.">
        <title>Evolutionary innovations through gain and loss of genes in the ectomycorrhizal Boletales.</title>
        <authorList>
            <person name="Wu G."/>
            <person name="Miyauchi S."/>
            <person name="Morin E."/>
            <person name="Kuo A."/>
            <person name="Drula E."/>
            <person name="Varga T."/>
            <person name="Kohler A."/>
            <person name="Feng B."/>
            <person name="Cao Y."/>
            <person name="Lipzen A."/>
            <person name="Daum C."/>
            <person name="Hundley H."/>
            <person name="Pangilinan J."/>
            <person name="Johnson J."/>
            <person name="Barry K."/>
            <person name="LaButti K."/>
            <person name="Ng V."/>
            <person name="Ahrendt S."/>
            <person name="Min B."/>
            <person name="Choi I.G."/>
            <person name="Park H."/>
            <person name="Plett J.M."/>
            <person name="Magnuson J."/>
            <person name="Spatafora J.W."/>
            <person name="Nagy L.G."/>
            <person name="Henrissat B."/>
            <person name="Grigoriev I.V."/>
            <person name="Yang Z.L."/>
            <person name="Xu J."/>
            <person name="Martin F.M."/>
        </authorList>
    </citation>
    <scope>NUCLEOTIDE SEQUENCE</scope>
    <source>
        <strain evidence="4">KKN 215</strain>
    </source>
</reference>
<dbReference type="Pfam" id="PF18803">
    <property type="entry name" value="CxC2"/>
    <property type="match status" value="1"/>
</dbReference>
<evidence type="ECO:0000313" key="4">
    <source>
        <dbReference type="EMBL" id="KAH8078712.1"/>
    </source>
</evidence>
<evidence type="ECO:0000256" key="2">
    <source>
        <dbReference type="SAM" id="Phobius"/>
    </source>
</evidence>
<feature type="compositionally biased region" description="Pro residues" evidence="1">
    <location>
        <begin position="39"/>
        <end position="49"/>
    </location>
</feature>
<feature type="domain" description="CxC2-like cysteine cluster KDZ transposase-associated" evidence="3">
    <location>
        <begin position="272"/>
        <end position="351"/>
    </location>
</feature>
<dbReference type="Pfam" id="PF18758">
    <property type="entry name" value="KDZ"/>
    <property type="match status" value="1"/>
</dbReference>